<dbReference type="Proteomes" id="UP000616151">
    <property type="component" value="Unassembled WGS sequence"/>
</dbReference>
<dbReference type="EMBL" id="JAENHL010000008">
    <property type="protein sequence ID" value="MBK1869651.1"/>
    <property type="molecule type" value="Genomic_DNA"/>
</dbReference>
<accession>A0ACC5RAE0</accession>
<keyword evidence="1" id="KW-0969">Cilium</keyword>
<comment type="caution">
    <text evidence="1">The sequence shown here is derived from an EMBL/GenBank/DDBJ whole genome shotgun (WGS) entry which is preliminary data.</text>
</comment>
<name>A0ACC5RAE0_9HYPH</name>
<evidence type="ECO:0000313" key="2">
    <source>
        <dbReference type="Proteomes" id="UP000616151"/>
    </source>
</evidence>
<keyword evidence="1" id="KW-0282">Flagellum</keyword>
<proteinExistence type="predicted"/>
<organism evidence="1 2">
    <name type="scientific">Taklimakanibacter albus</name>
    <dbReference type="NCBI Taxonomy" id="2800327"/>
    <lineage>
        <taxon>Bacteria</taxon>
        <taxon>Pseudomonadati</taxon>
        <taxon>Pseudomonadota</taxon>
        <taxon>Alphaproteobacteria</taxon>
        <taxon>Hyphomicrobiales</taxon>
        <taxon>Aestuariivirgaceae</taxon>
        <taxon>Taklimakanibacter</taxon>
    </lineage>
</organism>
<sequence length="362" mass="39894">MSESVDQDSKTEEATPRKIEDSIGKGNVPFSREAPIFASLLAMLTAALFLMRESGSRLVVALEQFIENPAGWSLESDSDAALLFGTVARDLAIFLLPPVAVLMVAGLVSSLIQNPVSFVGERIRPQASRLSLGKGWKRIFGMHGQVEFLKSLFKFVAIGAITFIVVSSEQGRILNAMLIEPGSLPELVLGIALRLLAAACVATVVLMAVDLVWSRLSWLRELRMTRQEVKEEYKQSDGDPIVKARQRSLARDRLRKRMMASVPRATLVIANPTHYAVALRYERAEGGAPVVVAKGQDLIALKIRKIAEEHGIPVIEDKPLARALCKSVEVNMMIPAEFYQAVAQLIHFISTHKQHYSTGNRQ</sequence>
<gene>
    <name evidence="1" type="primary">flhB</name>
    <name evidence="1" type="ORF">JHL16_25040</name>
</gene>
<keyword evidence="2" id="KW-1185">Reference proteome</keyword>
<reference evidence="1" key="1">
    <citation type="submission" date="2021-01" db="EMBL/GenBank/DDBJ databases">
        <authorList>
            <person name="Sun Q."/>
        </authorList>
    </citation>
    <scope>NUCLEOTIDE SEQUENCE</scope>
    <source>
        <strain evidence="1">YIM B02566</strain>
    </source>
</reference>
<evidence type="ECO:0000313" key="1">
    <source>
        <dbReference type="EMBL" id="MBK1869651.1"/>
    </source>
</evidence>
<protein>
    <submittedName>
        <fullName evidence="1">Flagellar biosynthesis protein FlhB</fullName>
    </submittedName>
</protein>
<keyword evidence="1" id="KW-0966">Cell projection</keyword>